<dbReference type="KEGG" id="cbab:SMCB_1249"/>
<evidence type="ECO:0000313" key="2">
    <source>
        <dbReference type="Proteomes" id="UP000066014"/>
    </source>
</evidence>
<keyword evidence="2" id="KW-1185">Reference proteome</keyword>
<gene>
    <name evidence="1" type="ORF">SMCB_1249</name>
</gene>
<dbReference type="HOGENOM" id="CLU_2205565_0_0_4"/>
<proteinExistence type="predicted"/>
<protein>
    <submittedName>
        <fullName evidence="1">Uncharacterized protein</fullName>
    </submittedName>
</protein>
<reference evidence="1 2" key="1">
    <citation type="journal article" date="2014" name="Nat. Commun.">
        <title>Physiological and genomic features of highly alkaliphilic hydrogen-utilizing Betaproteobacteria from a continental serpentinizing site.</title>
        <authorList>
            <person name="Suzuki S."/>
            <person name="Kuenen J.G."/>
            <person name="Schipper K."/>
            <person name="van der Velde S."/>
            <person name="Ishii S."/>
            <person name="Wu A."/>
            <person name="Sorokin D.Y."/>
            <person name="Tenney A."/>
            <person name="Meng X.Y."/>
            <person name="Morrill P.L."/>
            <person name="Kamagata Y."/>
            <person name="Muyzer G."/>
            <person name="Nealson K.H."/>
        </authorList>
    </citation>
    <scope>NUCLEOTIDE SEQUENCE [LARGE SCALE GENOMIC DNA]</scope>
    <source>
        <strain evidence="1 2">B1</strain>
    </source>
</reference>
<dbReference type="Proteomes" id="UP000066014">
    <property type="component" value="Chromosome"/>
</dbReference>
<sequence length="107" mass="11978">MFKHRHEAYQIHLVQVEHFVCLGQSALCNAIQAKQSARLAARMRSRVQALQAAKASGTQGGEQSTKATAQIQNPQIFCQLVLQTKINRRSVALSVYGRHRRLRIVLG</sequence>
<accession>A0A060NNY9</accession>
<name>A0A060NNY9_9BURK</name>
<evidence type="ECO:0000313" key="1">
    <source>
        <dbReference type="EMBL" id="BAO83477.1"/>
    </source>
</evidence>
<organism evidence="1 2">
    <name type="scientific">Serpentinimonas maccroryi</name>
    <dbReference type="NCBI Taxonomy" id="1458426"/>
    <lineage>
        <taxon>Bacteria</taxon>
        <taxon>Pseudomonadati</taxon>
        <taxon>Pseudomonadota</taxon>
        <taxon>Betaproteobacteria</taxon>
        <taxon>Burkholderiales</taxon>
        <taxon>Comamonadaceae</taxon>
        <taxon>Serpentinimonas</taxon>
    </lineage>
</organism>
<dbReference type="AlphaFoldDB" id="A0A060NNY9"/>
<dbReference type="EMBL" id="AP014569">
    <property type="protein sequence ID" value="BAO83477.1"/>
    <property type="molecule type" value="Genomic_DNA"/>
</dbReference>